<dbReference type="PANTHER" id="PTHR21180:SF32">
    <property type="entry name" value="ENDONUCLEASE_EXONUCLEASE_PHOSPHATASE FAMILY DOMAIN-CONTAINING PROTEIN 1"/>
    <property type="match status" value="1"/>
</dbReference>
<feature type="region of interest" description="Disordered" evidence="1">
    <location>
        <begin position="37"/>
        <end position="70"/>
    </location>
</feature>
<protein>
    <submittedName>
        <fullName evidence="3">Helix-hairpin-helix domain-containing protein</fullName>
    </submittedName>
</protein>
<comment type="caution">
    <text evidence="3">The sequence shown here is derived from an EMBL/GenBank/DDBJ whole genome shotgun (WGS) entry which is preliminary data.</text>
</comment>
<sequence length="225" mass="24188">MRDNRKHTILLRVLTGVLAGVLLSGCKSSQQDSLKEAALETEVVSEEKAEEKDGDTVDKQDEKEEKSAGQEEDTAFVYVCGAVISPGVYELDSSARIYEAIACAGGVTEEAAQEALNQARKVVDGERIYVPTKEELADGTFEDIASADGVVEEPGGSDNGVQGKININTAGLEELKTLSGIGDAKAQSIIRYREENGAFQNIEDVMKVEGIKEGVFNKIKDEITV</sequence>
<evidence type="ECO:0000259" key="2">
    <source>
        <dbReference type="SMART" id="SM00278"/>
    </source>
</evidence>
<dbReference type="PANTHER" id="PTHR21180">
    <property type="entry name" value="ENDONUCLEASE/EXONUCLEASE/PHOSPHATASE FAMILY DOMAIN-CONTAINING PROTEIN 1"/>
    <property type="match status" value="1"/>
</dbReference>
<dbReference type="SUPFAM" id="SSF47781">
    <property type="entry name" value="RuvA domain 2-like"/>
    <property type="match status" value="1"/>
</dbReference>
<feature type="compositionally biased region" description="Basic and acidic residues" evidence="1">
    <location>
        <begin position="45"/>
        <end position="69"/>
    </location>
</feature>
<dbReference type="EMBL" id="JACOPF010000001">
    <property type="protein sequence ID" value="MBC5687446.1"/>
    <property type="molecule type" value="Genomic_DNA"/>
</dbReference>
<dbReference type="Pfam" id="PF10531">
    <property type="entry name" value="SLBB"/>
    <property type="match status" value="1"/>
</dbReference>
<dbReference type="Gene3D" id="1.10.150.280">
    <property type="entry name" value="AF1531-like domain"/>
    <property type="match status" value="1"/>
</dbReference>
<organism evidence="3 4">
    <name type="scientific">Mediterraneibacter hominis</name>
    <dbReference type="NCBI Taxonomy" id="2763054"/>
    <lineage>
        <taxon>Bacteria</taxon>
        <taxon>Bacillati</taxon>
        <taxon>Bacillota</taxon>
        <taxon>Clostridia</taxon>
        <taxon>Lachnospirales</taxon>
        <taxon>Lachnospiraceae</taxon>
        <taxon>Mediterraneibacter</taxon>
    </lineage>
</organism>
<dbReference type="GO" id="GO:0006281">
    <property type="term" value="P:DNA repair"/>
    <property type="evidence" value="ECO:0007669"/>
    <property type="project" value="InterPro"/>
</dbReference>
<evidence type="ECO:0000313" key="4">
    <source>
        <dbReference type="Proteomes" id="UP000652477"/>
    </source>
</evidence>
<dbReference type="RefSeq" id="WP_186874140.1">
    <property type="nucleotide sequence ID" value="NZ_JACOPF010000001.1"/>
</dbReference>
<accession>A0A923LF42</accession>
<proteinExistence type="predicted"/>
<feature type="domain" description="Helix-hairpin-helix DNA-binding motif class 1" evidence="2">
    <location>
        <begin position="203"/>
        <end position="222"/>
    </location>
</feature>
<keyword evidence="4" id="KW-1185">Reference proteome</keyword>
<evidence type="ECO:0000256" key="1">
    <source>
        <dbReference type="SAM" id="MobiDB-lite"/>
    </source>
</evidence>
<dbReference type="AlphaFoldDB" id="A0A923LF42"/>
<dbReference type="GO" id="GO:0015628">
    <property type="term" value="P:protein secretion by the type II secretion system"/>
    <property type="evidence" value="ECO:0007669"/>
    <property type="project" value="TreeGrafter"/>
</dbReference>
<dbReference type="Proteomes" id="UP000652477">
    <property type="component" value="Unassembled WGS sequence"/>
</dbReference>
<dbReference type="InterPro" id="IPR010994">
    <property type="entry name" value="RuvA_2-like"/>
</dbReference>
<dbReference type="PROSITE" id="PS51257">
    <property type="entry name" value="PROKAR_LIPOPROTEIN"/>
    <property type="match status" value="1"/>
</dbReference>
<dbReference type="InterPro" id="IPR004509">
    <property type="entry name" value="Competence_ComEA_HhH"/>
</dbReference>
<dbReference type="NCBIfam" id="TIGR00426">
    <property type="entry name" value="competence protein ComEA helix-hairpin-helix repeat region"/>
    <property type="match status" value="1"/>
</dbReference>
<feature type="domain" description="Helix-hairpin-helix DNA-binding motif class 1" evidence="2">
    <location>
        <begin position="173"/>
        <end position="192"/>
    </location>
</feature>
<reference evidence="3" key="1">
    <citation type="submission" date="2020-08" db="EMBL/GenBank/DDBJ databases">
        <title>Genome public.</title>
        <authorList>
            <person name="Liu C."/>
            <person name="Sun Q."/>
        </authorList>
    </citation>
    <scope>NUCLEOTIDE SEQUENCE</scope>
    <source>
        <strain evidence="3">NSJ-55</strain>
    </source>
</reference>
<dbReference type="InterPro" id="IPR019554">
    <property type="entry name" value="Soluble_ligand-bd"/>
</dbReference>
<dbReference type="InterPro" id="IPR051675">
    <property type="entry name" value="Endo/Exo/Phosphatase_dom_1"/>
</dbReference>
<gene>
    <name evidence="3" type="ORF">H8S37_00655</name>
</gene>
<evidence type="ECO:0000313" key="3">
    <source>
        <dbReference type="EMBL" id="MBC5687446.1"/>
    </source>
</evidence>
<dbReference type="SMART" id="SM00278">
    <property type="entry name" value="HhH1"/>
    <property type="match status" value="2"/>
</dbReference>
<dbReference type="Pfam" id="PF12836">
    <property type="entry name" value="HHH_3"/>
    <property type="match status" value="1"/>
</dbReference>
<name>A0A923LF42_9FIRM</name>
<dbReference type="InterPro" id="IPR003583">
    <property type="entry name" value="Hlx-hairpin-Hlx_DNA-bd_motif"/>
</dbReference>
<dbReference type="GO" id="GO:0003677">
    <property type="term" value="F:DNA binding"/>
    <property type="evidence" value="ECO:0007669"/>
    <property type="project" value="InterPro"/>
</dbReference>
<dbReference type="Gene3D" id="3.10.560.10">
    <property type="entry name" value="Outer membrane lipoprotein wza domain like"/>
    <property type="match status" value="1"/>
</dbReference>
<dbReference type="GO" id="GO:0015627">
    <property type="term" value="C:type II protein secretion system complex"/>
    <property type="evidence" value="ECO:0007669"/>
    <property type="project" value="TreeGrafter"/>
</dbReference>